<dbReference type="AlphaFoldDB" id="A0A2R6PEI8"/>
<reference evidence="1 2" key="1">
    <citation type="submission" date="2017-07" db="EMBL/GenBank/DDBJ databases">
        <title>An improved, manually edited Actinidia chinensis var. chinensis (kiwifruit) genome highlights the challenges associated with draft genomes and gene prediction in plants.</title>
        <authorList>
            <person name="Pilkington S."/>
            <person name="Crowhurst R."/>
            <person name="Hilario E."/>
            <person name="Nardozza S."/>
            <person name="Fraser L."/>
            <person name="Peng Y."/>
            <person name="Gunaseelan K."/>
            <person name="Simpson R."/>
            <person name="Tahir J."/>
            <person name="Deroles S."/>
            <person name="Templeton K."/>
            <person name="Luo Z."/>
            <person name="Davy M."/>
            <person name="Cheng C."/>
            <person name="Mcneilage M."/>
            <person name="Scaglione D."/>
            <person name="Liu Y."/>
            <person name="Zhang Q."/>
            <person name="Datson P."/>
            <person name="De Silva N."/>
            <person name="Gardiner S."/>
            <person name="Bassett H."/>
            <person name="Chagne D."/>
            <person name="Mccallum J."/>
            <person name="Dzierzon H."/>
            <person name="Deng C."/>
            <person name="Wang Y.-Y."/>
            <person name="Barron N."/>
            <person name="Manako K."/>
            <person name="Bowen J."/>
            <person name="Foster T."/>
            <person name="Erridge Z."/>
            <person name="Tiffin H."/>
            <person name="Waite C."/>
            <person name="Davies K."/>
            <person name="Grierson E."/>
            <person name="Laing W."/>
            <person name="Kirk R."/>
            <person name="Chen X."/>
            <person name="Wood M."/>
            <person name="Montefiori M."/>
            <person name="Brummell D."/>
            <person name="Schwinn K."/>
            <person name="Catanach A."/>
            <person name="Fullerton C."/>
            <person name="Li D."/>
            <person name="Meiyalaghan S."/>
            <person name="Nieuwenhuizen N."/>
            <person name="Read N."/>
            <person name="Prakash R."/>
            <person name="Hunter D."/>
            <person name="Zhang H."/>
            <person name="Mckenzie M."/>
            <person name="Knabel M."/>
            <person name="Harris A."/>
            <person name="Allan A."/>
            <person name="Chen A."/>
            <person name="Janssen B."/>
            <person name="Plunkett B."/>
            <person name="Dwamena C."/>
            <person name="Voogd C."/>
            <person name="Leif D."/>
            <person name="Lafferty D."/>
            <person name="Souleyre E."/>
            <person name="Varkonyi-Gasic E."/>
            <person name="Gambi F."/>
            <person name="Hanley J."/>
            <person name="Yao J.-L."/>
            <person name="Cheung J."/>
            <person name="David K."/>
            <person name="Warren B."/>
            <person name="Marsh K."/>
            <person name="Snowden K."/>
            <person name="Lin-Wang K."/>
            <person name="Brian L."/>
            <person name="Martinez-Sanchez M."/>
            <person name="Wang M."/>
            <person name="Ileperuma N."/>
            <person name="Macnee N."/>
            <person name="Campin R."/>
            <person name="Mcatee P."/>
            <person name="Drummond R."/>
            <person name="Espley R."/>
            <person name="Ireland H."/>
            <person name="Wu R."/>
            <person name="Atkinson R."/>
            <person name="Karunairetnam S."/>
            <person name="Bulley S."/>
            <person name="Chunkath S."/>
            <person name="Hanley Z."/>
            <person name="Storey R."/>
            <person name="Thrimawithana A."/>
            <person name="Thomson S."/>
            <person name="David C."/>
            <person name="Testolin R."/>
        </authorList>
    </citation>
    <scope>NUCLEOTIDE SEQUENCE [LARGE SCALE GENOMIC DNA]</scope>
    <source>
        <strain evidence="2">cv. Red5</strain>
        <tissue evidence="1">Young leaf</tissue>
    </source>
</reference>
<dbReference type="GO" id="GO:0016740">
    <property type="term" value="F:transferase activity"/>
    <property type="evidence" value="ECO:0007669"/>
    <property type="project" value="UniProtKB-KW"/>
</dbReference>
<keyword evidence="2" id="KW-1185">Reference proteome</keyword>
<sequence>MRSSSVRGLNRVRSYVEIKDEIGARKVRFSDPEHDCLPNVRPNASPVQHKPSRDLAWISTMFKNSCDNITPLLVVEKARPTTHTLFLSPDVNASNNLEAANTVDENMHKDIGSPSFPEKVKPINCSLFLSPIGGALKNSGNGYLVEEVFSGKREKFHQWVAKTSLSEIEELCSEGDAKPMQMQPDTKYSSYAAPESYIYDEEYHWSDRKDLLKAEHGCYLKDFCDRPRERIPSKWDTKVSNSPSTSYASNNRFQYENKEFGLIINVDLQV</sequence>
<dbReference type="EMBL" id="NKQK01000026">
    <property type="protein sequence ID" value="PSR89719.1"/>
    <property type="molecule type" value="Genomic_DNA"/>
</dbReference>
<proteinExistence type="predicted"/>
<reference evidence="2" key="2">
    <citation type="journal article" date="2018" name="BMC Genomics">
        <title>A manually annotated Actinidia chinensis var. chinensis (kiwifruit) genome highlights the challenges associated with draft genomes and gene prediction in plants.</title>
        <authorList>
            <person name="Pilkington S.M."/>
            <person name="Crowhurst R."/>
            <person name="Hilario E."/>
            <person name="Nardozza S."/>
            <person name="Fraser L."/>
            <person name="Peng Y."/>
            <person name="Gunaseelan K."/>
            <person name="Simpson R."/>
            <person name="Tahir J."/>
            <person name="Deroles S.C."/>
            <person name="Templeton K."/>
            <person name="Luo Z."/>
            <person name="Davy M."/>
            <person name="Cheng C."/>
            <person name="McNeilage M."/>
            <person name="Scaglione D."/>
            <person name="Liu Y."/>
            <person name="Zhang Q."/>
            <person name="Datson P."/>
            <person name="De Silva N."/>
            <person name="Gardiner S.E."/>
            <person name="Bassett H."/>
            <person name="Chagne D."/>
            <person name="McCallum J."/>
            <person name="Dzierzon H."/>
            <person name="Deng C."/>
            <person name="Wang Y.Y."/>
            <person name="Barron L."/>
            <person name="Manako K."/>
            <person name="Bowen J."/>
            <person name="Foster T.M."/>
            <person name="Erridge Z.A."/>
            <person name="Tiffin H."/>
            <person name="Waite C.N."/>
            <person name="Davies K.M."/>
            <person name="Grierson E.P."/>
            <person name="Laing W.A."/>
            <person name="Kirk R."/>
            <person name="Chen X."/>
            <person name="Wood M."/>
            <person name="Montefiori M."/>
            <person name="Brummell D.A."/>
            <person name="Schwinn K.E."/>
            <person name="Catanach A."/>
            <person name="Fullerton C."/>
            <person name="Li D."/>
            <person name="Meiyalaghan S."/>
            <person name="Nieuwenhuizen N."/>
            <person name="Read N."/>
            <person name="Prakash R."/>
            <person name="Hunter D."/>
            <person name="Zhang H."/>
            <person name="McKenzie M."/>
            <person name="Knabel M."/>
            <person name="Harris A."/>
            <person name="Allan A.C."/>
            <person name="Gleave A."/>
            <person name="Chen A."/>
            <person name="Janssen B.J."/>
            <person name="Plunkett B."/>
            <person name="Ampomah-Dwamena C."/>
            <person name="Voogd C."/>
            <person name="Leif D."/>
            <person name="Lafferty D."/>
            <person name="Souleyre E.J.F."/>
            <person name="Varkonyi-Gasic E."/>
            <person name="Gambi F."/>
            <person name="Hanley J."/>
            <person name="Yao J.L."/>
            <person name="Cheung J."/>
            <person name="David K.M."/>
            <person name="Warren B."/>
            <person name="Marsh K."/>
            <person name="Snowden K.C."/>
            <person name="Lin-Wang K."/>
            <person name="Brian L."/>
            <person name="Martinez-Sanchez M."/>
            <person name="Wang M."/>
            <person name="Ileperuma N."/>
            <person name="Macnee N."/>
            <person name="Campin R."/>
            <person name="McAtee P."/>
            <person name="Drummond R.S.M."/>
            <person name="Espley R.V."/>
            <person name="Ireland H.S."/>
            <person name="Wu R."/>
            <person name="Atkinson R.G."/>
            <person name="Karunairetnam S."/>
            <person name="Bulley S."/>
            <person name="Chunkath S."/>
            <person name="Hanley Z."/>
            <person name="Storey R."/>
            <person name="Thrimawithana A.H."/>
            <person name="Thomson S."/>
            <person name="David C."/>
            <person name="Testolin R."/>
            <person name="Huang H."/>
            <person name="Hellens R.P."/>
            <person name="Schaffer R.J."/>
        </authorList>
    </citation>
    <scope>NUCLEOTIDE SEQUENCE [LARGE SCALE GENOMIC DNA]</scope>
    <source>
        <strain evidence="2">cv. Red5</strain>
    </source>
</reference>
<dbReference type="Gramene" id="PSR89719">
    <property type="protein sequence ID" value="PSR89719"/>
    <property type="gene ID" value="CEY00_Acc29925"/>
</dbReference>
<organism evidence="1 2">
    <name type="scientific">Actinidia chinensis var. chinensis</name>
    <name type="common">Chinese soft-hair kiwi</name>
    <dbReference type="NCBI Taxonomy" id="1590841"/>
    <lineage>
        <taxon>Eukaryota</taxon>
        <taxon>Viridiplantae</taxon>
        <taxon>Streptophyta</taxon>
        <taxon>Embryophyta</taxon>
        <taxon>Tracheophyta</taxon>
        <taxon>Spermatophyta</taxon>
        <taxon>Magnoliopsida</taxon>
        <taxon>eudicotyledons</taxon>
        <taxon>Gunneridae</taxon>
        <taxon>Pentapetalae</taxon>
        <taxon>asterids</taxon>
        <taxon>Ericales</taxon>
        <taxon>Actinidiaceae</taxon>
        <taxon>Actinidia</taxon>
    </lineage>
</organism>
<accession>A0A2R6PEI8</accession>
<comment type="caution">
    <text evidence="1">The sequence shown here is derived from an EMBL/GenBank/DDBJ whole genome shotgun (WGS) entry which is preliminary data.</text>
</comment>
<keyword evidence="1" id="KW-0808">Transferase</keyword>
<gene>
    <name evidence="1" type="ORF">CEY00_Acc29925</name>
</gene>
<protein>
    <submittedName>
        <fullName evidence="1">Glucose-1-phosphate thymidylyltransferase</fullName>
    </submittedName>
</protein>
<dbReference type="Proteomes" id="UP000241394">
    <property type="component" value="Chromosome LG26"/>
</dbReference>
<dbReference type="InParanoid" id="A0A2R6PEI8"/>
<dbReference type="OrthoDB" id="1938423at2759"/>
<evidence type="ECO:0000313" key="2">
    <source>
        <dbReference type="Proteomes" id="UP000241394"/>
    </source>
</evidence>
<evidence type="ECO:0000313" key="1">
    <source>
        <dbReference type="EMBL" id="PSR89719.1"/>
    </source>
</evidence>
<name>A0A2R6PEI8_ACTCC</name>